<name>A0A397ETM3_APHAT</name>
<evidence type="ECO:0000313" key="1">
    <source>
        <dbReference type="EMBL" id="RHZ05117.1"/>
    </source>
</evidence>
<sequence length="240" mass="27269">MLSHQPSSHIMALVATISTMFDLELIDPDDAVAEEHDTFVRFETMRIRTDHLIILIEDQGSMARDCFLRLDVADKATVLKQIVAYAETLVIGVHAERDDSNLPREQDAPPVLPGQLVGLRPAHFICNVLDPHHERILCFWSDVDIDEVEENHRQLVAAYNNDPILRSTIDEHDNSATFEDAWDVAPHQWRHLRAFCGGLATIFRNITSVESDFSILKSEMDPKHLSLEGIFQANQRVVLQ</sequence>
<dbReference type="PANTHER" id="PTHR37067:SF3">
    <property type="entry name" value="PX DOMAIN-CONTAINING PROTEIN"/>
    <property type="match status" value="1"/>
</dbReference>
<evidence type="ECO:0000313" key="4">
    <source>
        <dbReference type="Proteomes" id="UP000286510"/>
    </source>
</evidence>
<dbReference type="Proteomes" id="UP000266196">
    <property type="component" value="Unassembled WGS sequence"/>
</dbReference>
<dbReference type="EMBL" id="QUTF01010931">
    <property type="protein sequence ID" value="RHZ30435.1"/>
    <property type="molecule type" value="Genomic_DNA"/>
</dbReference>
<gene>
    <name evidence="2" type="ORF">DYB26_011170</name>
    <name evidence="1" type="ORF">DYB31_008391</name>
</gene>
<dbReference type="Proteomes" id="UP000286510">
    <property type="component" value="Unassembled WGS sequence"/>
</dbReference>
<dbReference type="AlphaFoldDB" id="A0A397ETM3"/>
<comment type="caution">
    <text evidence="1">The sequence shown here is derived from an EMBL/GenBank/DDBJ whole genome shotgun (WGS) entry which is preliminary data.</text>
</comment>
<dbReference type="VEuPathDB" id="FungiDB:H257_16504"/>
<organism evidence="1 3">
    <name type="scientific">Aphanomyces astaci</name>
    <name type="common">Crayfish plague agent</name>
    <dbReference type="NCBI Taxonomy" id="112090"/>
    <lineage>
        <taxon>Eukaryota</taxon>
        <taxon>Sar</taxon>
        <taxon>Stramenopiles</taxon>
        <taxon>Oomycota</taxon>
        <taxon>Saprolegniomycetes</taxon>
        <taxon>Saprolegniales</taxon>
        <taxon>Verrucalvaceae</taxon>
        <taxon>Aphanomyces</taxon>
    </lineage>
</organism>
<proteinExistence type="predicted"/>
<accession>A0A397ETM3</accession>
<dbReference type="EMBL" id="QUTE01013199">
    <property type="protein sequence ID" value="RHZ05117.1"/>
    <property type="molecule type" value="Genomic_DNA"/>
</dbReference>
<protein>
    <submittedName>
        <fullName evidence="1">Uncharacterized protein</fullName>
    </submittedName>
</protein>
<dbReference type="PANTHER" id="PTHR37067">
    <property type="entry name" value="PX DOMAIN-CONTAINING PROTEIN"/>
    <property type="match status" value="1"/>
</dbReference>
<evidence type="ECO:0000313" key="2">
    <source>
        <dbReference type="EMBL" id="RHZ30435.1"/>
    </source>
</evidence>
<evidence type="ECO:0000313" key="3">
    <source>
        <dbReference type="Proteomes" id="UP000266196"/>
    </source>
</evidence>
<reference evidence="3 4" key="1">
    <citation type="submission" date="2018-08" db="EMBL/GenBank/DDBJ databases">
        <title>Aphanomyces genome sequencing and annotation.</title>
        <authorList>
            <person name="Minardi D."/>
            <person name="Oidtmann B."/>
            <person name="Van Der Giezen M."/>
            <person name="Studholme D.J."/>
        </authorList>
    </citation>
    <scope>NUCLEOTIDE SEQUENCE [LARGE SCALE GENOMIC DNA]</scope>
    <source>
        <strain evidence="1 3">197901</strain>
        <strain evidence="2 4">FDL457</strain>
    </source>
</reference>